<dbReference type="PANTHER" id="PTHR43775:SF37">
    <property type="entry name" value="SI:DKEY-61P9.11"/>
    <property type="match status" value="1"/>
</dbReference>
<feature type="region of interest" description="C-terminal hotdog fold" evidence="5">
    <location>
        <begin position="1449"/>
        <end position="1598"/>
    </location>
</feature>
<dbReference type="GO" id="GO:0004312">
    <property type="term" value="F:fatty acid synthase activity"/>
    <property type="evidence" value="ECO:0007669"/>
    <property type="project" value="TreeGrafter"/>
</dbReference>
<dbReference type="InterPro" id="IPR042104">
    <property type="entry name" value="PKS_dehydratase_sf"/>
</dbReference>
<dbReference type="InterPro" id="IPR016035">
    <property type="entry name" value="Acyl_Trfase/lysoPLipase"/>
</dbReference>
<dbReference type="GO" id="GO:0006633">
    <property type="term" value="P:fatty acid biosynthetic process"/>
    <property type="evidence" value="ECO:0007669"/>
    <property type="project" value="InterPro"/>
</dbReference>
<dbReference type="PROSITE" id="PS52004">
    <property type="entry name" value="KS3_2"/>
    <property type="match status" value="1"/>
</dbReference>
<gene>
    <name evidence="10" type="ORF">FHL15_007714</name>
</gene>
<sequence length="2148" mass="235210">MYHIPVFAGLGSDTLFTLNTSERAIRDASLPESQIILQACHATFRTQISTAVDRGHPSAKSINLDDFLQPEKLLRPDSKYHQNVVVQHTTIYLVQILRYVGHGHRDLNIRGVAGFCTGLLPAAAISTTASTIEFLQRVQDLFLVALWVGLNTDLYRRNEITHSGCATGLPWGIVVDRLSEEVISSLMKVGSRPGSDSPIYVSAKNSPSCITLSGRGDQLARFVSSDLPSECKTRPTNVLTLYHHREKLNSVFQQTLDDIEREMSSRLDLLITSSAPFFSTTTGATITFPNTATGSTLREMITLLLEMMLLEPVDWVQVQDSVLNHIRQNTLAPCRILNFGPGYGISRFSEPRPEYVEICDASASSSSRHDTNDSQAFLDDIAIVGLAVELPDAQDAAELWNNLLNGVNSCSEIPESRFNIDDFYLKEHKNGGKAKRSMNTRYGNFLRNPFLFDNELFDISPREAKSIDPQQRVLLQTAYRALENAGYVPDSTPSFARDTFGCFVGSATLDYADNLSSDIDVYYSPGTLRAFQSGRISYYFGWSGPSITLDTACSSSMVAIHQAARALAVGDCRAALVGGVNVITSPDMYLGLDRAHFLSPTGQCKAFDASADGYSRSEGCGMIVIKTVRDALAEGDRIQGIIKGIEVNQSGNAHSITHPHAPTQELLFQRLLSKTKINPHKISVVETHGTGTQAGDPNEVASLRRVVCNDRHPQNLAHFTSIKANIGHCEAASGIAALAKVALMMKHEKIPPQISLSTLNPRIQELGTDGAVIDRVITQWVQPNKEPKLALINNFGAAGSNAAMILQEYIPNSVRVKTRRDSQTYVFGLSAKNIKSLERLRQDLIAMLVEAVPGPSLLSDICYTATARRQLYDYRVSITAATIPELAQNLEKAEINHLQMSKSTDSPTIFVFSGQGSQYFGMGRQLLSIYPVFSDTVYRCDRILKSNGFPGCLEIIESEETMSDQPKDPLKLQAFQSAIFALEISLSQLLMSWNILPQAVIGHSLGEYAALVTAGVLDLDSGILLVARRAQLMISRCEIGSTSMLAVNTGASDAQAIVKSDECFASLSISCDNGPRDCVVGGPITALRDFKEYLTAHGGIKSKLLDVPMAYHTEAMDPILDDLIGYVETLQLGKPTLTVISNVLGRAVLAGENVFTADYFARHARQTVAFQQGLDDYVRIQPDLTSNYWVEVGPHASLLPMIASQVPQAKPRLLSCLRKGVAPSSTLSQLLSHFYLKSSSIDWRQVFAFSESPDLIDIPVLPFQQSEFVVAYPREPPTEPLLDRQDVCSGNIFLSRTIQVPSNSNQFSGIYETSVQSLQELITGHIVCDYALCPASVYHQVALSAIQQAEPKSKDDFVWSLSNVSYVAPLLYTAQSNRQMRIHICPNEQRGYTFAISSYVDGTDPNTHSVPHCNGHLKRKAKKPTVEKARRTARVLERQLRRFVQPEPSIVMETFMTKAMYNHVFTRVVTYSEAYQKVRSIRISPDYDEAYAKCKFDSMPNTQEETNSIFMDILLHVAGFVANLSVGSDEVGICKEVTSALVIRQPAVREALFDVHCSLVALPDQSAIIADAEAVDENGVMAVYKGMMFQRAKLSGISRAFSAQAKKTQGTASNTPFRDSRSAVKKLPPPSLSSVAVSASKPAPTENASNTIRKIIAESCGLNPAALPTGNVTLKELGFDSLLQIELEAQLLSRFPQLDVSSLPDCETIRDIETLLSSGLQTLDTPPSLVSGTATSEATSDDDVPDIQQLTRAVIAETCNGDINSITSSSELSALGIDSLMVFEIESSLAKISERITISTAELAECLTVGDVEKLVSSKEQSLPRIRDGSTSPVVDSVSLFNSTSPTVVPTPVPSHSFSLGLDNFLNPNTVAKVTQILRLEQQPEVIQPLSSPVDNSQAPSTPLFLVHDGSGICTHYRRLGSLGRPVYALHDPKFIDPFSSWATMNAMVEDYCHVITSTAQGPYLLGGWSFGGVVAFEAARRLKQLGHAVIGTILIDSPPPINHQPLSSRLIHAVVQQGKLPGTDTGKAIQALIRSSFTACASLLGDFHPQTVHDMPVPNIYLLRSREGWQYPTEPHIITDVWVQDRSDPQMTIQGWEEVSQSKFRWEDIPGDHFRVFDKVNVDAVTDAIRRASLELEVSFFQASPGS</sequence>
<feature type="compositionally biased region" description="Polar residues" evidence="6">
    <location>
        <begin position="1605"/>
        <end position="1617"/>
    </location>
</feature>
<evidence type="ECO:0000313" key="10">
    <source>
        <dbReference type="EMBL" id="TRX91490.1"/>
    </source>
</evidence>
<dbReference type="InterPro" id="IPR036736">
    <property type="entry name" value="ACP-like_sf"/>
</dbReference>
<feature type="domain" description="Ketosynthase family 3 (KS3)" evidence="8">
    <location>
        <begin position="378"/>
        <end position="808"/>
    </location>
</feature>
<name>A0A553HU63_9PEZI</name>
<dbReference type="OrthoDB" id="329835at2759"/>
<dbReference type="Gene3D" id="3.30.70.250">
    <property type="entry name" value="Malonyl-CoA ACP transacylase, ACP-binding"/>
    <property type="match status" value="1"/>
</dbReference>
<keyword evidence="3" id="KW-0808">Transferase</keyword>
<dbReference type="InterPro" id="IPR016039">
    <property type="entry name" value="Thiolase-like"/>
</dbReference>
<dbReference type="InterPro" id="IPR032088">
    <property type="entry name" value="SAT"/>
</dbReference>
<evidence type="ECO:0000256" key="4">
    <source>
        <dbReference type="ARBA" id="ARBA00023268"/>
    </source>
</evidence>
<dbReference type="Pfam" id="PF21089">
    <property type="entry name" value="PKS_DH_N"/>
    <property type="match status" value="1"/>
</dbReference>
<dbReference type="Pfam" id="PF00975">
    <property type="entry name" value="Thioesterase"/>
    <property type="match status" value="1"/>
</dbReference>
<dbReference type="InterPro" id="IPR020841">
    <property type="entry name" value="PKS_Beta-ketoAc_synthase_dom"/>
</dbReference>
<evidence type="ECO:0000256" key="3">
    <source>
        <dbReference type="ARBA" id="ARBA00022679"/>
    </source>
</evidence>
<reference evidence="11" key="1">
    <citation type="submission" date="2019-06" db="EMBL/GenBank/DDBJ databases">
        <title>Draft genome sequence of the griseofulvin-producing fungus Xylaria cubensis strain G536.</title>
        <authorList>
            <person name="Mead M.E."/>
            <person name="Raja H.A."/>
            <person name="Steenwyk J.L."/>
            <person name="Knowles S.L."/>
            <person name="Oberlies N.H."/>
            <person name="Rokas A."/>
        </authorList>
    </citation>
    <scope>NUCLEOTIDE SEQUENCE [LARGE SCALE GENOMIC DNA]</scope>
    <source>
        <strain evidence="11">G536</strain>
    </source>
</reference>
<dbReference type="SMART" id="SM00825">
    <property type="entry name" value="PKS_KS"/>
    <property type="match status" value="1"/>
</dbReference>
<dbReference type="PROSITE" id="PS00606">
    <property type="entry name" value="KS3_1"/>
    <property type="match status" value="1"/>
</dbReference>
<feature type="active site" description="Proton donor; for dehydratase activity" evidence="5">
    <location>
        <position position="1512"/>
    </location>
</feature>
<keyword evidence="1" id="KW-0596">Phosphopantetheine</keyword>
<dbReference type="Pfam" id="PF16073">
    <property type="entry name" value="SAT"/>
    <property type="match status" value="1"/>
</dbReference>
<dbReference type="SUPFAM" id="SSF53474">
    <property type="entry name" value="alpha/beta-Hydrolases"/>
    <property type="match status" value="1"/>
</dbReference>
<dbReference type="CDD" id="cd00833">
    <property type="entry name" value="PKS"/>
    <property type="match status" value="1"/>
</dbReference>
<dbReference type="PROSITE" id="PS50075">
    <property type="entry name" value="CARRIER"/>
    <property type="match status" value="2"/>
</dbReference>
<dbReference type="InterPro" id="IPR014030">
    <property type="entry name" value="Ketoacyl_synth_N"/>
</dbReference>
<dbReference type="Pfam" id="PF02801">
    <property type="entry name" value="Ketoacyl-synt_C"/>
    <property type="match status" value="1"/>
</dbReference>
<feature type="domain" description="Carrier" evidence="7">
    <location>
        <begin position="1646"/>
        <end position="1720"/>
    </location>
</feature>
<dbReference type="GO" id="GO:0044550">
    <property type="term" value="P:secondary metabolite biosynthetic process"/>
    <property type="evidence" value="ECO:0007669"/>
    <property type="project" value="TreeGrafter"/>
</dbReference>
<evidence type="ECO:0000259" key="9">
    <source>
        <dbReference type="PROSITE" id="PS52019"/>
    </source>
</evidence>
<feature type="domain" description="PKS/mFAS DH" evidence="9">
    <location>
        <begin position="1290"/>
        <end position="1598"/>
    </location>
</feature>
<dbReference type="Pfam" id="PF22621">
    <property type="entry name" value="CurL-like_PKS_C"/>
    <property type="match status" value="1"/>
</dbReference>
<dbReference type="Gene3D" id="3.40.366.10">
    <property type="entry name" value="Malonyl-Coenzyme A Acyl Carrier Protein, domain 2"/>
    <property type="match status" value="3"/>
</dbReference>
<dbReference type="SUPFAM" id="SSF47336">
    <property type="entry name" value="ACP-like"/>
    <property type="match status" value="2"/>
</dbReference>
<dbReference type="InterPro" id="IPR001227">
    <property type="entry name" value="Ac_transferase_dom_sf"/>
</dbReference>
<dbReference type="InterPro" id="IPR014031">
    <property type="entry name" value="Ketoacyl_synth_C"/>
</dbReference>
<keyword evidence="4" id="KW-0511">Multifunctional enzyme</keyword>
<protein>
    <recommendedName>
        <fullName evidence="12">Carrier domain-containing protein</fullName>
    </recommendedName>
</protein>
<accession>A0A553HU63</accession>
<dbReference type="Proteomes" id="UP000319160">
    <property type="component" value="Unassembled WGS sequence"/>
</dbReference>
<evidence type="ECO:0000256" key="1">
    <source>
        <dbReference type="ARBA" id="ARBA00022450"/>
    </source>
</evidence>
<organism evidence="10 11">
    <name type="scientific">Xylaria flabelliformis</name>
    <dbReference type="NCBI Taxonomy" id="2512241"/>
    <lineage>
        <taxon>Eukaryota</taxon>
        <taxon>Fungi</taxon>
        <taxon>Dikarya</taxon>
        <taxon>Ascomycota</taxon>
        <taxon>Pezizomycotina</taxon>
        <taxon>Sordariomycetes</taxon>
        <taxon>Xylariomycetidae</taxon>
        <taxon>Xylariales</taxon>
        <taxon>Xylariaceae</taxon>
        <taxon>Xylaria</taxon>
    </lineage>
</organism>
<dbReference type="SUPFAM" id="SSF55048">
    <property type="entry name" value="Probable ACP-binding domain of malonyl-CoA ACP transacylase"/>
    <property type="match status" value="1"/>
</dbReference>
<feature type="compositionally biased region" description="Low complexity" evidence="6">
    <location>
        <begin position="1632"/>
        <end position="1644"/>
    </location>
</feature>
<dbReference type="Gene3D" id="3.10.129.110">
    <property type="entry name" value="Polyketide synthase dehydratase"/>
    <property type="match status" value="1"/>
</dbReference>
<dbReference type="SMART" id="SM00827">
    <property type="entry name" value="PKS_AT"/>
    <property type="match status" value="1"/>
</dbReference>
<dbReference type="SUPFAM" id="SSF53901">
    <property type="entry name" value="Thiolase-like"/>
    <property type="match status" value="1"/>
</dbReference>
<feature type="region of interest" description="Disordered" evidence="6">
    <location>
        <begin position="1605"/>
        <end position="1647"/>
    </location>
</feature>
<dbReference type="InterPro" id="IPR009081">
    <property type="entry name" value="PP-bd_ACP"/>
</dbReference>
<evidence type="ECO:0000259" key="8">
    <source>
        <dbReference type="PROSITE" id="PS52004"/>
    </source>
</evidence>
<dbReference type="Pfam" id="PF00550">
    <property type="entry name" value="PP-binding"/>
    <property type="match status" value="1"/>
</dbReference>
<dbReference type="GO" id="GO:0004315">
    <property type="term" value="F:3-oxoacyl-[acyl-carrier-protein] synthase activity"/>
    <property type="evidence" value="ECO:0007669"/>
    <property type="project" value="InterPro"/>
</dbReference>
<evidence type="ECO:0000313" key="11">
    <source>
        <dbReference type="Proteomes" id="UP000319160"/>
    </source>
</evidence>
<feature type="active site" description="Proton acceptor; for dehydratase activity" evidence="5">
    <location>
        <position position="1325"/>
    </location>
</feature>
<dbReference type="Gene3D" id="1.10.1200.10">
    <property type="entry name" value="ACP-like"/>
    <property type="match status" value="2"/>
</dbReference>
<dbReference type="EMBL" id="VFLP01000045">
    <property type="protein sequence ID" value="TRX91490.1"/>
    <property type="molecule type" value="Genomic_DNA"/>
</dbReference>
<dbReference type="PANTHER" id="PTHR43775">
    <property type="entry name" value="FATTY ACID SYNTHASE"/>
    <property type="match status" value="1"/>
</dbReference>
<dbReference type="Pfam" id="PF00698">
    <property type="entry name" value="Acyl_transf_1"/>
    <property type="match status" value="1"/>
</dbReference>
<dbReference type="Gene3D" id="3.40.50.1820">
    <property type="entry name" value="alpha/beta hydrolase"/>
    <property type="match status" value="1"/>
</dbReference>
<dbReference type="InterPro" id="IPR049900">
    <property type="entry name" value="PKS_mFAS_DH"/>
</dbReference>
<dbReference type="Gene3D" id="3.40.47.10">
    <property type="match status" value="1"/>
</dbReference>
<evidence type="ECO:0000256" key="6">
    <source>
        <dbReference type="SAM" id="MobiDB-lite"/>
    </source>
</evidence>
<comment type="caution">
    <text evidence="10">The sequence shown here is derived from an EMBL/GenBank/DDBJ whole genome shotgun (WGS) entry which is preliminary data.</text>
</comment>
<dbReference type="STRING" id="2512241.A0A553HU63"/>
<keyword evidence="11" id="KW-1185">Reference proteome</keyword>
<dbReference type="Pfam" id="PF00109">
    <property type="entry name" value="ketoacyl-synt"/>
    <property type="match status" value="1"/>
</dbReference>
<keyword evidence="2" id="KW-0597">Phosphoprotein</keyword>
<dbReference type="InterPro" id="IPR029058">
    <property type="entry name" value="AB_hydrolase_fold"/>
</dbReference>
<dbReference type="InterPro" id="IPR001031">
    <property type="entry name" value="Thioesterase"/>
</dbReference>
<dbReference type="Gene3D" id="3.30.70.3290">
    <property type="match status" value="1"/>
</dbReference>
<evidence type="ECO:0000256" key="2">
    <source>
        <dbReference type="ARBA" id="ARBA00022553"/>
    </source>
</evidence>
<dbReference type="InterPro" id="IPR014043">
    <property type="entry name" value="Acyl_transferase_dom"/>
</dbReference>
<evidence type="ECO:0000256" key="5">
    <source>
        <dbReference type="PROSITE-ProRule" id="PRU01363"/>
    </source>
</evidence>
<feature type="domain" description="Carrier" evidence="7">
    <location>
        <begin position="1745"/>
        <end position="1820"/>
    </location>
</feature>
<dbReference type="SUPFAM" id="SSF52151">
    <property type="entry name" value="FabD/lysophospholipase-like"/>
    <property type="match status" value="1"/>
</dbReference>
<feature type="region of interest" description="N-terminal hotdog fold" evidence="5">
    <location>
        <begin position="1290"/>
        <end position="1424"/>
    </location>
</feature>
<dbReference type="InterPro" id="IPR018201">
    <property type="entry name" value="Ketoacyl_synth_AS"/>
</dbReference>
<dbReference type="PROSITE" id="PS52019">
    <property type="entry name" value="PKS_MFAS_DH"/>
    <property type="match status" value="1"/>
</dbReference>
<evidence type="ECO:0000259" key="7">
    <source>
        <dbReference type="PROSITE" id="PS50075"/>
    </source>
</evidence>
<dbReference type="InterPro" id="IPR049552">
    <property type="entry name" value="PKS_DH_N"/>
</dbReference>
<evidence type="ECO:0008006" key="12">
    <source>
        <dbReference type="Google" id="ProtNLM"/>
    </source>
</evidence>
<proteinExistence type="predicted"/>
<dbReference type="InterPro" id="IPR050091">
    <property type="entry name" value="PKS_NRPS_Biosynth_Enz"/>
</dbReference>
<dbReference type="InterPro" id="IPR016036">
    <property type="entry name" value="Malonyl_transacylase_ACP-bd"/>
</dbReference>